<dbReference type="GO" id="GO:0005506">
    <property type="term" value="F:iron ion binding"/>
    <property type="evidence" value="ECO:0007669"/>
    <property type="project" value="InterPro"/>
</dbReference>
<keyword evidence="10" id="KW-0560">Oxidoreductase</keyword>
<dbReference type="Pfam" id="PF13640">
    <property type="entry name" value="2OG-FeII_Oxy_3"/>
    <property type="match status" value="1"/>
</dbReference>
<keyword evidence="8" id="KW-0847">Vitamin C</keyword>
<evidence type="ECO:0000256" key="8">
    <source>
        <dbReference type="ARBA" id="ARBA00022896"/>
    </source>
</evidence>
<evidence type="ECO:0000256" key="7">
    <source>
        <dbReference type="ARBA" id="ARBA00022824"/>
    </source>
</evidence>
<evidence type="ECO:0000259" key="14">
    <source>
        <dbReference type="PROSITE" id="PS51471"/>
    </source>
</evidence>
<dbReference type="Proteomes" id="UP001054837">
    <property type="component" value="Unassembled WGS sequence"/>
</dbReference>
<protein>
    <recommendedName>
        <fullName evidence="5">procollagen-proline 4-dioxygenase</fullName>
        <ecNumber evidence="5">1.14.11.2</ecNumber>
    </recommendedName>
</protein>
<accession>A0AAV4UJ84</accession>
<comment type="cofactor">
    <cofactor evidence="1">
        <name>L-ascorbate</name>
        <dbReference type="ChEBI" id="CHEBI:38290"/>
    </cofactor>
</comment>
<dbReference type="PROSITE" id="PS51471">
    <property type="entry name" value="FE2OG_OXY"/>
    <property type="match status" value="1"/>
</dbReference>
<evidence type="ECO:0000256" key="6">
    <source>
        <dbReference type="ARBA" id="ARBA00022723"/>
    </source>
</evidence>
<dbReference type="Gene3D" id="6.10.140.1460">
    <property type="match status" value="1"/>
</dbReference>
<dbReference type="EMBL" id="BPLQ01011354">
    <property type="protein sequence ID" value="GIY57585.1"/>
    <property type="molecule type" value="Genomic_DNA"/>
</dbReference>
<evidence type="ECO:0000256" key="3">
    <source>
        <dbReference type="ARBA" id="ARBA00004319"/>
    </source>
</evidence>
<dbReference type="PANTHER" id="PTHR10869:SF244">
    <property type="entry name" value="PROLYL 4-HYDROXYLASE SUBUNIT ALPHA-2"/>
    <property type="match status" value="1"/>
</dbReference>
<feature type="signal peptide" evidence="13">
    <location>
        <begin position="1"/>
        <end position="18"/>
    </location>
</feature>
<dbReference type="InterPro" id="IPR005123">
    <property type="entry name" value="Oxoglu/Fe-dep_dioxygenase_dom"/>
</dbReference>
<evidence type="ECO:0000256" key="2">
    <source>
        <dbReference type="ARBA" id="ARBA00002035"/>
    </source>
</evidence>
<evidence type="ECO:0000256" key="9">
    <source>
        <dbReference type="ARBA" id="ARBA00022964"/>
    </source>
</evidence>
<comment type="similarity">
    <text evidence="4">Belongs to the P4HA family.</text>
</comment>
<keyword evidence="6" id="KW-0479">Metal-binding</keyword>
<dbReference type="Pfam" id="PF08336">
    <property type="entry name" value="P4Ha_N"/>
    <property type="match status" value="1"/>
</dbReference>
<evidence type="ECO:0000313" key="15">
    <source>
        <dbReference type="EMBL" id="GIY57585.1"/>
    </source>
</evidence>
<keyword evidence="11" id="KW-0408">Iron</keyword>
<dbReference type="InterPro" id="IPR011990">
    <property type="entry name" value="TPR-like_helical_dom_sf"/>
</dbReference>
<comment type="function">
    <text evidence="2">Catalyzes the post-translational formation of 4-hydroxyproline in -Xaa-Pro-Gly- sequences in collagens and other proteins.</text>
</comment>
<keyword evidence="7" id="KW-0256">Endoplasmic reticulum</keyword>
<dbReference type="InterPro" id="IPR013547">
    <property type="entry name" value="P4H_N"/>
</dbReference>
<reference evidence="15 16" key="1">
    <citation type="submission" date="2021-06" db="EMBL/GenBank/DDBJ databases">
        <title>Caerostris darwini draft genome.</title>
        <authorList>
            <person name="Kono N."/>
            <person name="Arakawa K."/>
        </authorList>
    </citation>
    <scope>NUCLEOTIDE SEQUENCE [LARGE SCALE GENOMIC DNA]</scope>
</reference>
<dbReference type="InterPro" id="IPR044862">
    <property type="entry name" value="Pro_4_hyd_alph_FE2OG_OXY"/>
</dbReference>
<evidence type="ECO:0000256" key="1">
    <source>
        <dbReference type="ARBA" id="ARBA00001961"/>
    </source>
</evidence>
<dbReference type="InterPro" id="IPR006620">
    <property type="entry name" value="Pro_4_hyd_alph"/>
</dbReference>
<keyword evidence="13" id="KW-0732">Signal</keyword>
<dbReference type="AlphaFoldDB" id="A0AAV4UJ84"/>
<evidence type="ECO:0000256" key="5">
    <source>
        <dbReference type="ARBA" id="ARBA00012269"/>
    </source>
</evidence>
<dbReference type="InterPro" id="IPR045054">
    <property type="entry name" value="P4HA-like"/>
</dbReference>
<proteinExistence type="inferred from homology"/>
<dbReference type="SMART" id="SM00702">
    <property type="entry name" value="P4Hc"/>
    <property type="match status" value="1"/>
</dbReference>
<keyword evidence="9" id="KW-0223">Dioxygenase</keyword>
<evidence type="ECO:0000256" key="12">
    <source>
        <dbReference type="ARBA" id="ARBA00023180"/>
    </source>
</evidence>
<dbReference type="GO" id="GO:0005788">
    <property type="term" value="C:endoplasmic reticulum lumen"/>
    <property type="evidence" value="ECO:0007669"/>
    <property type="project" value="UniProtKB-SubCell"/>
</dbReference>
<evidence type="ECO:0000256" key="10">
    <source>
        <dbReference type="ARBA" id="ARBA00023002"/>
    </source>
</evidence>
<dbReference type="Gene3D" id="1.25.40.10">
    <property type="entry name" value="Tetratricopeptide repeat domain"/>
    <property type="match status" value="1"/>
</dbReference>
<keyword evidence="12" id="KW-0325">Glycoprotein</keyword>
<dbReference type="EC" id="1.14.11.2" evidence="5"/>
<comment type="subcellular location">
    <subcellularLocation>
        <location evidence="3">Endoplasmic reticulum lumen</location>
    </subcellularLocation>
</comment>
<dbReference type="PANTHER" id="PTHR10869">
    <property type="entry name" value="PROLYL 4-HYDROXYLASE ALPHA SUBUNIT"/>
    <property type="match status" value="1"/>
</dbReference>
<feature type="chain" id="PRO_5043383077" description="procollagen-proline 4-dioxygenase" evidence="13">
    <location>
        <begin position="19"/>
        <end position="533"/>
    </location>
</feature>
<comment type="caution">
    <text evidence="15">The sequence shown here is derived from an EMBL/GenBank/DDBJ whole genome shotgun (WGS) entry which is preliminary data.</text>
</comment>
<keyword evidence="16" id="KW-1185">Reference proteome</keyword>
<dbReference type="FunFam" id="2.60.120.620:FF:000011">
    <property type="entry name" value="Prolyl alpha subunit"/>
    <property type="match status" value="1"/>
</dbReference>
<sequence>MLVVLFVLINLICLLVNGELYSALAGMEALLDTQKVLIHTLDVYIETTERKLQKIKKLRNDLVHLQNASRGNFQDFVSNPINAFVLIKKLTVDWDDARIIMSCVPMTEVTAGHVIFPDQEDLSGAAKALLRVQQTYSLETEALSEGKILGAPNGLPLSADDCLEMGRQAFQAGFYDSAISWLDLAQKKHFQNDSDIRNSSEIHTYLIMSKHQKETNDFVQLASNLLQLGFMSVYQSNSPLGGLLQKAASKNVFVGHTNMFDEATYRQLCQSSMHTISASYSSSLKCRFLSHHPYLLLQPVKEEELWIEPKISLFYDIISDTEINIMKALALPALKRAEVAEYNAGLGHRVSDTRVTKIAWLREMDHPLIPRMYRRIEAITGLSSSSAEPFQMANYGLGGHFHLHMDVLVLTHLKRKNLIDCRQPDTETYFGPEMGNRVATWLTYMSDVNGGGATVFPRLNITVWPKKGSALFWYNVKSNGVGDILTLHGACPVVTGSKWVTNVWFHERGQEFRLKCGIHPESSLQQMHLFKKS</sequence>
<gene>
    <name evidence="15" type="primary">P4HA2</name>
    <name evidence="15" type="ORF">CDAR_623362</name>
</gene>
<dbReference type="GO" id="GO:0004656">
    <property type="term" value="F:procollagen-proline 4-dioxygenase activity"/>
    <property type="evidence" value="ECO:0007669"/>
    <property type="project" value="UniProtKB-EC"/>
</dbReference>
<name>A0AAV4UJ84_9ARAC</name>
<dbReference type="Gene3D" id="2.60.120.620">
    <property type="entry name" value="q2cbj1_9rhob like domain"/>
    <property type="match status" value="1"/>
</dbReference>
<evidence type="ECO:0000256" key="4">
    <source>
        <dbReference type="ARBA" id="ARBA00006511"/>
    </source>
</evidence>
<evidence type="ECO:0000256" key="11">
    <source>
        <dbReference type="ARBA" id="ARBA00023004"/>
    </source>
</evidence>
<evidence type="ECO:0000256" key="13">
    <source>
        <dbReference type="SAM" id="SignalP"/>
    </source>
</evidence>
<dbReference type="GO" id="GO:0031418">
    <property type="term" value="F:L-ascorbic acid binding"/>
    <property type="evidence" value="ECO:0007669"/>
    <property type="project" value="UniProtKB-KW"/>
</dbReference>
<feature type="domain" description="Fe2OG dioxygenase" evidence="14">
    <location>
        <begin position="386"/>
        <end position="507"/>
    </location>
</feature>
<organism evidence="15 16">
    <name type="scientific">Caerostris darwini</name>
    <dbReference type="NCBI Taxonomy" id="1538125"/>
    <lineage>
        <taxon>Eukaryota</taxon>
        <taxon>Metazoa</taxon>
        <taxon>Ecdysozoa</taxon>
        <taxon>Arthropoda</taxon>
        <taxon>Chelicerata</taxon>
        <taxon>Arachnida</taxon>
        <taxon>Araneae</taxon>
        <taxon>Araneomorphae</taxon>
        <taxon>Entelegynae</taxon>
        <taxon>Araneoidea</taxon>
        <taxon>Araneidae</taxon>
        <taxon>Caerostris</taxon>
    </lineage>
</organism>
<evidence type="ECO:0000313" key="16">
    <source>
        <dbReference type="Proteomes" id="UP001054837"/>
    </source>
</evidence>